<dbReference type="InterPro" id="IPR022636">
    <property type="entry name" value="S-AdoMet_synthetase_sfam"/>
</dbReference>
<comment type="cofactor">
    <cofactor evidence="11">
        <name>Mg(2+)</name>
        <dbReference type="ChEBI" id="CHEBI:18420"/>
    </cofactor>
    <text evidence="11">Binds 2 magnesium ions per subunit. The magnesium ions interact primarily with the substrate.</text>
</comment>
<evidence type="ECO:0000313" key="17">
    <source>
        <dbReference type="Proteomes" id="UP000051952"/>
    </source>
</evidence>
<evidence type="ECO:0000256" key="10">
    <source>
        <dbReference type="ARBA" id="ARBA00048344"/>
    </source>
</evidence>
<dbReference type="GO" id="GO:0046872">
    <property type="term" value="F:metal ion binding"/>
    <property type="evidence" value="ECO:0007669"/>
    <property type="project" value="UniProtKB-KW"/>
</dbReference>
<evidence type="ECO:0000256" key="2">
    <source>
        <dbReference type="ARBA" id="ARBA00009685"/>
    </source>
</evidence>
<dbReference type="Gene3D" id="3.30.300.10">
    <property type="match status" value="3"/>
</dbReference>
<comment type="similarity">
    <text evidence="2 12">Belongs to the AdoMet synthase family.</text>
</comment>
<feature type="domain" description="S-adenosylmethionine synthetase N-terminal" evidence="13">
    <location>
        <begin position="6"/>
        <end position="103"/>
    </location>
</feature>
<protein>
    <recommendedName>
        <fullName evidence="11">S-adenosylmethionine synthase</fullName>
        <ecNumber evidence="11">2.5.1.6</ecNumber>
    </recommendedName>
</protein>
<evidence type="ECO:0000256" key="3">
    <source>
        <dbReference type="ARBA" id="ARBA00022563"/>
    </source>
</evidence>
<proteinExistence type="inferred from homology"/>
<gene>
    <name evidence="16" type="ORF">BSAL_30010</name>
</gene>
<keyword evidence="7 11" id="KW-0067">ATP-binding</keyword>
<dbReference type="OrthoDB" id="5852090at2759"/>
<evidence type="ECO:0000259" key="15">
    <source>
        <dbReference type="Pfam" id="PF02773"/>
    </source>
</evidence>
<organism evidence="16 17">
    <name type="scientific">Bodo saltans</name>
    <name type="common">Flagellated protozoan</name>
    <dbReference type="NCBI Taxonomy" id="75058"/>
    <lineage>
        <taxon>Eukaryota</taxon>
        <taxon>Discoba</taxon>
        <taxon>Euglenozoa</taxon>
        <taxon>Kinetoplastea</taxon>
        <taxon>Metakinetoplastina</taxon>
        <taxon>Eubodonida</taxon>
        <taxon>Bodonidae</taxon>
        <taxon>Bodo</taxon>
    </lineage>
</organism>
<feature type="domain" description="S-adenosylmethionine synthetase central" evidence="14">
    <location>
        <begin position="117"/>
        <end position="241"/>
    </location>
</feature>
<keyword evidence="8 11" id="KW-0460">Magnesium</keyword>
<evidence type="ECO:0000313" key="16">
    <source>
        <dbReference type="EMBL" id="CUG91058.1"/>
    </source>
</evidence>
<dbReference type="PROSITE" id="PS00376">
    <property type="entry name" value="ADOMET_SYNTHASE_1"/>
    <property type="match status" value="1"/>
</dbReference>
<name>A0A0S4JLK0_BODSA</name>
<dbReference type="InterPro" id="IPR022631">
    <property type="entry name" value="ADOMET_SYNTHASE_CS"/>
</dbReference>
<evidence type="ECO:0000256" key="7">
    <source>
        <dbReference type="ARBA" id="ARBA00022840"/>
    </source>
</evidence>
<keyword evidence="9 11" id="KW-0630">Potassium</keyword>
<evidence type="ECO:0000256" key="12">
    <source>
        <dbReference type="RuleBase" id="RU004462"/>
    </source>
</evidence>
<keyword evidence="17" id="KW-1185">Reference proteome</keyword>
<dbReference type="EC" id="2.5.1.6" evidence="11"/>
<dbReference type="VEuPathDB" id="TriTrypDB:BSAL_30010"/>
<dbReference type="PANTHER" id="PTHR11964">
    <property type="entry name" value="S-ADENOSYLMETHIONINE SYNTHETASE"/>
    <property type="match status" value="1"/>
</dbReference>
<dbReference type="NCBIfam" id="TIGR01034">
    <property type="entry name" value="metK"/>
    <property type="match status" value="1"/>
</dbReference>
<dbReference type="FunFam" id="3.30.300.10:FF:000004">
    <property type="entry name" value="S-adenosylmethionine synthase"/>
    <property type="match status" value="1"/>
</dbReference>
<dbReference type="SUPFAM" id="SSF55973">
    <property type="entry name" value="S-adenosylmethionine synthetase"/>
    <property type="match status" value="3"/>
</dbReference>
<sequence>MSVRRVMFSSEHVTEGHPDKLCDQVSDAVLDACLAGDQYSKVACETCTKTGMVMVFGEITTKTVLDYQKIVRSAIKDIGFDDGAKGFDYKSCNLLIAIEQQSPDIFNGLNNFEDETLGAGDQGMMFGYATKETESLMPITYELARNLAVKYSELRNSGELAWARPDAKTQVTVEYEYDTRNGKQIFTPIRIECVLISAQHDENVTNEVLRKELREKVINVVLPANMLDDKTKYWLNPSGRFVIGGPHGDGGLTGRKIIVDTYGGWGAHGGGAFSGKDPSKVDRSAAYAARWIAKSLVAGGFAERVLVQLAYAIGVAEPLSIFVESYGTGKYDDAKLTEIVTKNFKLRPHDIITELQLRRPIYYMTAKFGHFGRVDVTGAGGFTWETPKVLVE</sequence>
<keyword evidence="6 11" id="KW-0547">Nucleotide-binding</keyword>
<evidence type="ECO:0000256" key="9">
    <source>
        <dbReference type="ARBA" id="ARBA00022958"/>
    </source>
</evidence>
<evidence type="ECO:0000256" key="6">
    <source>
        <dbReference type="ARBA" id="ARBA00022741"/>
    </source>
</evidence>
<evidence type="ECO:0000256" key="1">
    <source>
        <dbReference type="ARBA" id="ARBA00005224"/>
    </source>
</evidence>
<dbReference type="EMBL" id="CYKH01001888">
    <property type="protein sequence ID" value="CUG91058.1"/>
    <property type="molecule type" value="Genomic_DNA"/>
</dbReference>
<dbReference type="Proteomes" id="UP000051952">
    <property type="component" value="Unassembled WGS sequence"/>
</dbReference>
<dbReference type="GO" id="GO:0004478">
    <property type="term" value="F:methionine adenosyltransferase activity"/>
    <property type="evidence" value="ECO:0007669"/>
    <property type="project" value="UniProtKB-EC"/>
</dbReference>
<feature type="domain" description="S-adenosylmethionine synthetase C-terminal" evidence="15">
    <location>
        <begin position="243"/>
        <end position="376"/>
    </location>
</feature>
<dbReference type="PROSITE" id="PS00377">
    <property type="entry name" value="ADOMET_SYNTHASE_2"/>
    <property type="match status" value="1"/>
</dbReference>
<dbReference type="GO" id="GO:0005524">
    <property type="term" value="F:ATP binding"/>
    <property type="evidence" value="ECO:0007669"/>
    <property type="project" value="UniProtKB-KW"/>
</dbReference>
<dbReference type="Pfam" id="PF02773">
    <property type="entry name" value="S-AdoMet_synt_C"/>
    <property type="match status" value="1"/>
</dbReference>
<evidence type="ECO:0000259" key="13">
    <source>
        <dbReference type="Pfam" id="PF00438"/>
    </source>
</evidence>
<comment type="cofactor">
    <cofactor evidence="11">
        <name>K(+)</name>
        <dbReference type="ChEBI" id="CHEBI:29103"/>
    </cofactor>
    <text evidence="11">Binds 1 potassium ion per subunit. The potassium ion interacts primarily with the substrate.</text>
</comment>
<dbReference type="FunFam" id="3.30.300.10:FF:000003">
    <property type="entry name" value="S-adenosylmethionine synthase"/>
    <property type="match status" value="1"/>
</dbReference>
<comment type="pathway">
    <text evidence="1 11">Amino-acid biosynthesis; S-adenosyl-L-methionine biosynthesis; S-adenosyl-L-methionine from L-methionine: step 1/1.</text>
</comment>
<dbReference type="InterPro" id="IPR002133">
    <property type="entry name" value="S-AdoMet_synthetase"/>
</dbReference>
<evidence type="ECO:0000259" key="14">
    <source>
        <dbReference type="Pfam" id="PF02772"/>
    </source>
</evidence>
<accession>A0A0S4JLK0</accession>
<dbReference type="UniPathway" id="UPA00315">
    <property type="reaction ID" value="UER00080"/>
</dbReference>
<dbReference type="AlphaFoldDB" id="A0A0S4JLK0"/>
<dbReference type="InterPro" id="IPR022629">
    <property type="entry name" value="S-AdoMet_synt_central"/>
</dbReference>
<dbReference type="GO" id="GO:0006556">
    <property type="term" value="P:S-adenosylmethionine biosynthetic process"/>
    <property type="evidence" value="ECO:0007669"/>
    <property type="project" value="UniProtKB-UniPathway"/>
</dbReference>
<dbReference type="Pfam" id="PF00438">
    <property type="entry name" value="S-AdoMet_synt_N"/>
    <property type="match status" value="1"/>
</dbReference>
<dbReference type="InterPro" id="IPR022628">
    <property type="entry name" value="S-AdoMet_synt_N"/>
</dbReference>
<dbReference type="PIRSF" id="PIRSF000497">
    <property type="entry name" value="MAT"/>
    <property type="match status" value="1"/>
</dbReference>
<keyword evidence="5 11" id="KW-0479">Metal-binding</keyword>
<dbReference type="Pfam" id="PF02772">
    <property type="entry name" value="S-AdoMet_synt_M"/>
    <property type="match status" value="1"/>
</dbReference>
<evidence type="ECO:0000256" key="5">
    <source>
        <dbReference type="ARBA" id="ARBA00022723"/>
    </source>
</evidence>
<dbReference type="CDD" id="cd18079">
    <property type="entry name" value="S-AdoMet_synt"/>
    <property type="match status" value="1"/>
</dbReference>
<evidence type="ECO:0000256" key="11">
    <source>
        <dbReference type="RuleBase" id="RU000541"/>
    </source>
</evidence>
<keyword evidence="3 11" id="KW-0554">One-carbon metabolism</keyword>
<dbReference type="GO" id="GO:0006730">
    <property type="term" value="P:one-carbon metabolic process"/>
    <property type="evidence" value="ECO:0007669"/>
    <property type="project" value="UniProtKB-KW"/>
</dbReference>
<dbReference type="FunFam" id="3.30.300.10:FF:000001">
    <property type="entry name" value="S-adenosylmethionine synthase"/>
    <property type="match status" value="1"/>
</dbReference>
<dbReference type="HAMAP" id="MF_00086">
    <property type="entry name" value="S_AdoMet_synth1"/>
    <property type="match status" value="1"/>
</dbReference>
<evidence type="ECO:0000256" key="8">
    <source>
        <dbReference type="ARBA" id="ARBA00022842"/>
    </source>
</evidence>
<comment type="catalytic activity">
    <reaction evidence="10 11">
        <text>L-methionine + ATP + H2O = S-adenosyl-L-methionine + phosphate + diphosphate</text>
        <dbReference type="Rhea" id="RHEA:21080"/>
        <dbReference type="ChEBI" id="CHEBI:15377"/>
        <dbReference type="ChEBI" id="CHEBI:30616"/>
        <dbReference type="ChEBI" id="CHEBI:33019"/>
        <dbReference type="ChEBI" id="CHEBI:43474"/>
        <dbReference type="ChEBI" id="CHEBI:57844"/>
        <dbReference type="ChEBI" id="CHEBI:59789"/>
        <dbReference type="EC" id="2.5.1.6"/>
    </reaction>
</comment>
<dbReference type="InterPro" id="IPR022630">
    <property type="entry name" value="S-AdoMet_synt_C"/>
</dbReference>
<dbReference type="OMA" id="ASYMARY"/>
<keyword evidence="4 11" id="KW-0808">Transferase</keyword>
<reference evidence="17" key="1">
    <citation type="submission" date="2015-09" db="EMBL/GenBank/DDBJ databases">
        <authorList>
            <consortium name="Pathogen Informatics"/>
        </authorList>
    </citation>
    <scope>NUCLEOTIDE SEQUENCE [LARGE SCALE GENOMIC DNA]</scope>
    <source>
        <strain evidence="17">Lake Konstanz</strain>
    </source>
</reference>
<comment type="function">
    <text evidence="11">Catalyzes the formation of S-adenosylmethionine from methionine and ATP.</text>
</comment>
<evidence type="ECO:0000256" key="4">
    <source>
        <dbReference type="ARBA" id="ARBA00022679"/>
    </source>
</evidence>